<sequence>MRRVGIPNSGPIDTSPARGRTATPRGLSDKARWYLPAALVTDAMGIALPVGAVFDATFQPHPVLCAVTAAAAWLIVQTARRRYTQRALGESRSGLSVVYDWMVLLGVLAVVRALLGEQSEPSVALLALTPGLLLTTACRKLTYRHLLASRREAHAVRRILVIGEPSAADYVVDQLAARTDHEYVVVGAIPVGLANLECGAPVAARLESLAPARPSADSGAVLTAARELGADLVLVAPGPRMAGERLRQLSWAVHDAGIPLAVLPGLTDVAVRRVELTSAAGLTLLHISPPLRRGVQVGLKEVLDRAGAGVGLLLLSPLFGLIAAAIRLGSKGPVFYQQIRHGVDCVPFTMWKFRTMVTDADDRKPELASANESDGLMFKMRRDPRVTRIGRILRRCSLDELPQLINVLRGEMSLVGPRPPLPEEVARYDEIALRRLSVKPGLTGLWQVSGRSDLSWDETLQLDLRYVDNWTFTSDVDVMARTFRAVVDGRGAY</sequence>
<dbReference type="PANTHER" id="PTHR30576">
    <property type="entry name" value="COLANIC BIOSYNTHESIS UDP-GLUCOSE LIPID CARRIER TRANSFERASE"/>
    <property type="match status" value="1"/>
</dbReference>
<comment type="subcellular location">
    <subcellularLocation>
        <location evidence="1">Membrane</location>
        <topology evidence="1">Multi-pass membrane protein</topology>
    </subcellularLocation>
</comment>
<evidence type="ECO:0000256" key="2">
    <source>
        <dbReference type="ARBA" id="ARBA00006464"/>
    </source>
</evidence>
<feature type="domain" description="Bacterial sugar transferase" evidence="9">
    <location>
        <begin position="300"/>
        <end position="487"/>
    </location>
</feature>
<comment type="similarity">
    <text evidence="2">Belongs to the bacterial sugar transferase family.</text>
</comment>
<keyword evidence="6 8" id="KW-0472">Membrane</keyword>
<dbReference type="GO" id="GO:0016780">
    <property type="term" value="F:phosphotransferase activity, for other substituted phosphate groups"/>
    <property type="evidence" value="ECO:0007669"/>
    <property type="project" value="TreeGrafter"/>
</dbReference>
<keyword evidence="5 8" id="KW-1133">Transmembrane helix</keyword>
<reference evidence="10 11" key="1">
    <citation type="submission" date="2017-06" db="EMBL/GenBank/DDBJ databases">
        <authorList>
            <person name="Kim H.J."/>
            <person name="Triplett B.A."/>
        </authorList>
    </citation>
    <scope>NUCLEOTIDE SEQUENCE [LARGE SCALE GENOMIC DNA]</scope>
    <source>
        <strain evidence="10 11">CGMCC 4.1858</strain>
    </source>
</reference>
<dbReference type="InterPro" id="IPR003362">
    <property type="entry name" value="Bact_transf"/>
</dbReference>
<evidence type="ECO:0000313" key="11">
    <source>
        <dbReference type="Proteomes" id="UP000198280"/>
    </source>
</evidence>
<feature type="transmembrane region" description="Helical" evidence="8">
    <location>
        <begin position="97"/>
        <end position="115"/>
    </location>
</feature>
<proteinExistence type="inferred from homology"/>
<dbReference type="GO" id="GO:0016020">
    <property type="term" value="C:membrane"/>
    <property type="evidence" value="ECO:0007669"/>
    <property type="project" value="UniProtKB-SubCell"/>
</dbReference>
<evidence type="ECO:0000256" key="3">
    <source>
        <dbReference type="ARBA" id="ARBA00022679"/>
    </source>
</evidence>
<dbReference type="NCBIfam" id="TIGR03025">
    <property type="entry name" value="EPS_sugtrans"/>
    <property type="match status" value="1"/>
</dbReference>
<dbReference type="RefSeq" id="WP_375819199.1">
    <property type="nucleotide sequence ID" value="NZ_FZOF01000001.1"/>
</dbReference>
<evidence type="ECO:0000256" key="5">
    <source>
        <dbReference type="ARBA" id="ARBA00022989"/>
    </source>
</evidence>
<evidence type="ECO:0000256" key="7">
    <source>
        <dbReference type="SAM" id="MobiDB-lite"/>
    </source>
</evidence>
<accession>A0A238ZIC1</accession>
<dbReference type="InterPro" id="IPR017475">
    <property type="entry name" value="EPS_sugar_tfrase"/>
</dbReference>
<feature type="transmembrane region" description="Helical" evidence="8">
    <location>
        <begin position="33"/>
        <end position="54"/>
    </location>
</feature>
<feature type="region of interest" description="Disordered" evidence="7">
    <location>
        <begin position="1"/>
        <end position="25"/>
    </location>
</feature>
<evidence type="ECO:0000256" key="8">
    <source>
        <dbReference type="SAM" id="Phobius"/>
    </source>
</evidence>
<dbReference type="Proteomes" id="UP000198280">
    <property type="component" value="Unassembled WGS sequence"/>
</dbReference>
<organism evidence="10 11">
    <name type="scientific">Actinacidiphila glaucinigra</name>
    <dbReference type="NCBI Taxonomy" id="235986"/>
    <lineage>
        <taxon>Bacteria</taxon>
        <taxon>Bacillati</taxon>
        <taxon>Actinomycetota</taxon>
        <taxon>Actinomycetes</taxon>
        <taxon>Kitasatosporales</taxon>
        <taxon>Streptomycetaceae</taxon>
        <taxon>Actinacidiphila</taxon>
    </lineage>
</organism>
<protein>
    <submittedName>
        <fullName evidence="10">Exopolysaccharide biosynthesis polyprenyl glycosylphosphotransferase</fullName>
    </submittedName>
</protein>
<keyword evidence="11" id="KW-1185">Reference proteome</keyword>
<evidence type="ECO:0000259" key="9">
    <source>
        <dbReference type="Pfam" id="PF02397"/>
    </source>
</evidence>
<feature type="transmembrane region" description="Helical" evidence="8">
    <location>
        <begin position="60"/>
        <end position="76"/>
    </location>
</feature>
<dbReference type="PANTHER" id="PTHR30576:SF10">
    <property type="entry name" value="SLL5057 PROTEIN"/>
    <property type="match status" value="1"/>
</dbReference>
<evidence type="ECO:0000256" key="1">
    <source>
        <dbReference type="ARBA" id="ARBA00004141"/>
    </source>
</evidence>
<name>A0A238ZIC1_9ACTN</name>
<keyword evidence="3 10" id="KW-0808">Transferase</keyword>
<evidence type="ECO:0000256" key="4">
    <source>
        <dbReference type="ARBA" id="ARBA00022692"/>
    </source>
</evidence>
<dbReference type="Pfam" id="PF02397">
    <property type="entry name" value="Bac_transf"/>
    <property type="match status" value="1"/>
</dbReference>
<dbReference type="AlphaFoldDB" id="A0A238ZIC1"/>
<dbReference type="EMBL" id="FZOF01000001">
    <property type="protein sequence ID" value="SNR82801.1"/>
    <property type="molecule type" value="Genomic_DNA"/>
</dbReference>
<evidence type="ECO:0000256" key="6">
    <source>
        <dbReference type="ARBA" id="ARBA00023136"/>
    </source>
</evidence>
<evidence type="ECO:0000313" key="10">
    <source>
        <dbReference type="EMBL" id="SNR82801.1"/>
    </source>
</evidence>
<keyword evidence="4 8" id="KW-0812">Transmembrane</keyword>
<gene>
    <name evidence="10" type="ORF">SAMN05216252_101289</name>
</gene>